<dbReference type="EMBL" id="CP143790">
    <property type="protein sequence ID" value="WVN90638.1"/>
    <property type="molecule type" value="Genomic_DNA"/>
</dbReference>
<feature type="compositionally biased region" description="Basic and acidic residues" evidence="1">
    <location>
        <begin position="197"/>
        <end position="209"/>
    </location>
</feature>
<name>A0A1E3IAB8_9TREE</name>
<evidence type="ECO:0000256" key="1">
    <source>
        <dbReference type="SAM" id="MobiDB-lite"/>
    </source>
</evidence>
<dbReference type="VEuPathDB" id="FungiDB:L203_05034"/>
<evidence type="ECO:0000313" key="3">
    <source>
        <dbReference type="Proteomes" id="UP000094043"/>
    </source>
</evidence>
<protein>
    <submittedName>
        <fullName evidence="2">Uncharacterized protein</fullName>
    </submittedName>
</protein>
<sequence>MSSQDTNRSLAKRLEQDAPSYEEPPADYREVKTDESEVLQSARHYYDTMCSAANTFCNLHKETRTITHPQNRMHWINEELSQLENCFSGGDMTVEDYRRLDGRLTAFQTWAEDSKAYTASKKETNDLYHQTLGILTTNTPKMQTALRNESQTVSGWTKTRLTRKRGPPHVSQLKIPRKPLGSGDNYEVSPMTPSEGDLSKDWSETGRNE</sequence>
<organism evidence="2 3">
    <name type="scientific">Cryptococcus depauperatus CBS 7841</name>
    <dbReference type="NCBI Taxonomy" id="1295531"/>
    <lineage>
        <taxon>Eukaryota</taxon>
        <taxon>Fungi</taxon>
        <taxon>Dikarya</taxon>
        <taxon>Basidiomycota</taxon>
        <taxon>Agaricomycotina</taxon>
        <taxon>Tremellomycetes</taxon>
        <taxon>Tremellales</taxon>
        <taxon>Cryptococcaceae</taxon>
        <taxon>Cryptococcus</taxon>
    </lineage>
</organism>
<dbReference type="AlphaFoldDB" id="A0A1E3IAB8"/>
<reference evidence="2" key="2">
    <citation type="journal article" date="2022" name="Elife">
        <title>Obligate sexual reproduction of a homothallic fungus closely related to the Cryptococcus pathogenic species complex.</title>
        <authorList>
            <person name="Passer A.R."/>
            <person name="Clancey S.A."/>
            <person name="Shea T."/>
            <person name="David-Palma M."/>
            <person name="Averette A.F."/>
            <person name="Boekhout T."/>
            <person name="Porcel B.M."/>
            <person name="Nowrousian M."/>
            <person name="Cuomo C.A."/>
            <person name="Sun S."/>
            <person name="Heitman J."/>
            <person name="Coelho M.A."/>
        </authorList>
    </citation>
    <scope>NUCLEOTIDE SEQUENCE</scope>
    <source>
        <strain evidence="2">CBS 7841</strain>
    </source>
</reference>
<dbReference type="GeneID" id="91090088"/>
<proteinExistence type="predicted"/>
<dbReference type="RefSeq" id="XP_066071338.1">
    <property type="nucleotide sequence ID" value="XM_066215241.1"/>
</dbReference>
<dbReference type="KEGG" id="cdep:91090088"/>
<keyword evidence="3" id="KW-1185">Reference proteome</keyword>
<feature type="compositionally biased region" description="Polar residues" evidence="1">
    <location>
        <begin position="149"/>
        <end position="159"/>
    </location>
</feature>
<accession>A0A1E3IAB8</accession>
<reference evidence="2" key="1">
    <citation type="submission" date="2016-06" db="EMBL/GenBank/DDBJ databases">
        <authorList>
            <person name="Cuomo C."/>
            <person name="Litvintseva A."/>
            <person name="Heitman J."/>
            <person name="Chen Y."/>
            <person name="Sun S."/>
            <person name="Springer D."/>
            <person name="Dromer F."/>
            <person name="Young S."/>
            <person name="Zeng Q."/>
            <person name="Chapman S."/>
            <person name="Gujja S."/>
            <person name="Saif S."/>
            <person name="Birren B."/>
        </authorList>
    </citation>
    <scope>NUCLEOTIDE SEQUENCE</scope>
    <source>
        <strain evidence="2">CBS 7841</strain>
    </source>
</reference>
<gene>
    <name evidence="2" type="ORF">L203_105879</name>
</gene>
<feature type="region of interest" description="Disordered" evidence="1">
    <location>
        <begin position="1"/>
        <end position="32"/>
    </location>
</feature>
<evidence type="ECO:0000313" key="2">
    <source>
        <dbReference type="EMBL" id="WVN90638.1"/>
    </source>
</evidence>
<dbReference type="Proteomes" id="UP000094043">
    <property type="component" value="Chromosome 7"/>
</dbReference>
<reference evidence="2" key="3">
    <citation type="submission" date="2024-01" db="EMBL/GenBank/DDBJ databases">
        <authorList>
            <person name="Coelho M.A."/>
            <person name="David-Palma M."/>
            <person name="Shea T."/>
            <person name="Sun S."/>
            <person name="Cuomo C.A."/>
            <person name="Heitman J."/>
        </authorList>
    </citation>
    <scope>NUCLEOTIDE SEQUENCE</scope>
    <source>
        <strain evidence="2">CBS 7841</strain>
    </source>
</reference>
<feature type="region of interest" description="Disordered" evidence="1">
    <location>
        <begin position="149"/>
        <end position="209"/>
    </location>
</feature>